<reference evidence="1" key="1">
    <citation type="submission" date="2018-04" db="EMBL/GenBank/DDBJ databases">
        <authorList>
            <person name="Go L.Y."/>
            <person name="Mitchell J.A."/>
        </authorList>
    </citation>
    <scope>NUCLEOTIDE SEQUENCE</scope>
    <source>
        <strain evidence="1">ARTV</strain>
    </source>
</reference>
<protein>
    <recommendedName>
        <fullName evidence="2">DNA polymerase III subunit beta</fullName>
    </recommendedName>
</protein>
<accession>A0A3B0M8Q0</accession>
<organism evidence="1">
    <name type="scientific">Arsenophonus endosymbiont of Trialeurodes vaporariorum</name>
    <dbReference type="NCBI Taxonomy" id="235567"/>
    <lineage>
        <taxon>Bacteria</taxon>
        <taxon>Pseudomonadati</taxon>
        <taxon>Pseudomonadota</taxon>
        <taxon>Gammaproteobacteria</taxon>
        <taxon>Enterobacterales</taxon>
        <taxon>Morganellaceae</taxon>
        <taxon>Arsenophonus</taxon>
    </lineage>
</organism>
<sequence>MILTVGKKALLSAMIFQAKGDIRYYLNGICFAPDKKLYAADGYRVFIGEHET</sequence>
<evidence type="ECO:0008006" key="2">
    <source>
        <dbReference type="Google" id="ProtNLM"/>
    </source>
</evidence>
<proteinExistence type="predicted"/>
<gene>
    <name evidence="1" type="ORF">ARTV_3031</name>
</gene>
<evidence type="ECO:0000313" key="1">
    <source>
        <dbReference type="EMBL" id="SSW96558.1"/>
    </source>
</evidence>
<dbReference type="EMBL" id="UFQR01000021">
    <property type="protein sequence ID" value="SSW96558.1"/>
    <property type="molecule type" value="Genomic_DNA"/>
</dbReference>
<dbReference type="AlphaFoldDB" id="A0A3B0M8Q0"/>
<name>A0A3B0M8Q0_9GAMM</name>